<comment type="caution">
    <text evidence="5">The sequence shown here is derived from an EMBL/GenBank/DDBJ whole genome shotgun (WGS) entry which is preliminary data.</text>
</comment>
<keyword evidence="1 2" id="KW-0175">Coiled coil</keyword>
<dbReference type="PANTHER" id="PTHR14882:SF1">
    <property type="entry name" value="CCDC92 DOMAIN-CONTAINING PROTEIN"/>
    <property type="match status" value="1"/>
</dbReference>
<dbReference type="CDD" id="cd09871">
    <property type="entry name" value="PIN_MtVapC28-VapC30-like"/>
    <property type="match status" value="1"/>
</dbReference>
<feature type="compositionally biased region" description="Polar residues" evidence="3">
    <location>
        <begin position="335"/>
        <end position="345"/>
    </location>
</feature>
<evidence type="ECO:0000313" key="5">
    <source>
        <dbReference type="EMBL" id="CAG9562224.1"/>
    </source>
</evidence>
<dbReference type="InterPro" id="IPR040370">
    <property type="entry name" value="CCDC74A/CCDC74B/CCDC92"/>
</dbReference>
<dbReference type="OrthoDB" id="2155209at2759"/>
<evidence type="ECO:0000313" key="6">
    <source>
        <dbReference type="Proteomes" id="UP000789524"/>
    </source>
</evidence>
<dbReference type="PANTHER" id="PTHR14882">
    <property type="entry name" value="COILED-COIL DOMAIN-CONTAINING 74A"/>
    <property type="match status" value="1"/>
</dbReference>
<organism evidence="5 6">
    <name type="scientific">Danaus chrysippus</name>
    <name type="common">African queen</name>
    <dbReference type="NCBI Taxonomy" id="151541"/>
    <lineage>
        <taxon>Eukaryota</taxon>
        <taxon>Metazoa</taxon>
        <taxon>Ecdysozoa</taxon>
        <taxon>Arthropoda</taxon>
        <taxon>Hexapoda</taxon>
        <taxon>Insecta</taxon>
        <taxon>Pterygota</taxon>
        <taxon>Neoptera</taxon>
        <taxon>Endopterygota</taxon>
        <taxon>Lepidoptera</taxon>
        <taxon>Glossata</taxon>
        <taxon>Ditrysia</taxon>
        <taxon>Papilionoidea</taxon>
        <taxon>Nymphalidae</taxon>
        <taxon>Danainae</taxon>
        <taxon>Danaini</taxon>
        <taxon>Danaina</taxon>
        <taxon>Danaus</taxon>
        <taxon>Anosia</taxon>
    </lineage>
</organism>
<keyword evidence="6" id="KW-1185">Reference proteome</keyword>
<feature type="domain" description="CCDC92/74 N-terminal" evidence="4">
    <location>
        <begin position="57"/>
        <end position="108"/>
    </location>
</feature>
<evidence type="ECO:0000259" key="4">
    <source>
        <dbReference type="Pfam" id="PF14916"/>
    </source>
</evidence>
<dbReference type="InterPro" id="IPR039496">
    <property type="entry name" value="CCDC92/74_N"/>
</dbReference>
<feature type="region of interest" description="Disordered" evidence="3">
    <location>
        <begin position="417"/>
        <end position="438"/>
    </location>
</feature>
<evidence type="ECO:0000256" key="2">
    <source>
        <dbReference type="SAM" id="Coils"/>
    </source>
</evidence>
<gene>
    <name evidence="5" type="ORF">DCHRY22_LOCUS3592</name>
</gene>
<dbReference type="Proteomes" id="UP000789524">
    <property type="component" value="Unassembled WGS sequence"/>
</dbReference>
<dbReference type="EMBL" id="CAKASE010000047">
    <property type="protein sequence ID" value="CAG9562224.1"/>
    <property type="molecule type" value="Genomic_DNA"/>
</dbReference>
<dbReference type="Pfam" id="PF14916">
    <property type="entry name" value="CCDC92"/>
    <property type="match status" value="1"/>
</dbReference>
<proteinExistence type="predicted"/>
<feature type="compositionally biased region" description="Polar residues" evidence="3">
    <location>
        <begin position="359"/>
        <end position="370"/>
    </location>
</feature>
<dbReference type="AlphaFoldDB" id="A0A8J2W0A1"/>
<evidence type="ECO:0000256" key="3">
    <source>
        <dbReference type="SAM" id="MobiDB-lite"/>
    </source>
</evidence>
<name>A0A8J2W0A1_9NEOP</name>
<sequence>MGAPSLPSVLPLARHFPQWSRTAILTITNGTSETDELKKSSPESTTSGLFITGDAAARVVHLEHSVRFLQEQHRLMLSGLHAEIEALRERNRDLQFQLIFNKETPKNTTAVEDESNEERLRKEVSRLEREASVARGEARAAGVREIQLQRMLDEQTEKLRELELRQAGGVSSAGGAGAGEEESRAELRVRLAEAERLVRRLRADAERQRREVLGGAGVTNLLFDGAAARHAHVRYQRGMTPHRLTSLLRSWFLAHETTAAVASAGADGTVLQCMKNSLHASLRASGLDALGYQNTYAFPPVYGEFWREPLREEYSMGSRNRNNRRPLTLPELNSAARSTVYANNHTRVRGYGYDKNKKSQPTNGETTNGKNPEDPAASEVSQLKSIKNDNLNRTKTTEPLSTYPELKIVVTKLIHHTDVSAGESRSRRRTHRKHSDHT</sequence>
<feature type="region of interest" description="Disordered" evidence="3">
    <location>
        <begin position="315"/>
        <end position="379"/>
    </location>
</feature>
<accession>A0A8J2W0A1</accession>
<evidence type="ECO:0000256" key="1">
    <source>
        <dbReference type="ARBA" id="ARBA00023054"/>
    </source>
</evidence>
<feature type="coiled-coil region" evidence="2">
    <location>
        <begin position="77"/>
        <end position="211"/>
    </location>
</feature>
<reference evidence="5" key="1">
    <citation type="submission" date="2021-09" db="EMBL/GenBank/DDBJ databases">
        <authorList>
            <person name="Martin H S."/>
        </authorList>
    </citation>
    <scope>NUCLEOTIDE SEQUENCE</scope>
</reference>
<protein>
    <submittedName>
        <fullName evidence="5">(African queen) hypothetical protein</fullName>
    </submittedName>
</protein>
<feature type="compositionally biased region" description="Basic residues" evidence="3">
    <location>
        <begin position="426"/>
        <end position="438"/>
    </location>
</feature>